<evidence type="ECO:0000313" key="3">
    <source>
        <dbReference type="Proteomes" id="UP001375240"/>
    </source>
</evidence>
<sequence>MVHLRSGRLGFAGCFAVGTILLLQASIPVVAQPDYVWTVPYDPDWLSLIIYNKDPFATILDNMKKIRRSNGENCPVYYSESLSSGARSLHGLIQSILMDIEDFDQWSGPQIDDPSTTENDGDYFDTLELVNEQLYGYFETIQDFERQMVRDTKWLTRLPSSDVPYSDIAKNSWLLACNIVQCEYRDIADRRLPSVPKQAQIYRVEFDERAQAQTVRDLRAIIDNLLNMRKTANDLSDWVKLLNLRSDIATQWPRLFNYDGEARDDKGNLLPGSDLPALVEWIECRLENGLLKNTLEVLASIPSYQETLVESHP</sequence>
<keyword evidence="1" id="KW-0732">Signal</keyword>
<protein>
    <submittedName>
        <fullName evidence="2">Uncharacterized protein</fullName>
    </submittedName>
</protein>
<name>A0AAV9TXR0_9PEZI</name>
<evidence type="ECO:0000256" key="1">
    <source>
        <dbReference type="SAM" id="SignalP"/>
    </source>
</evidence>
<feature type="signal peptide" evidence="1">
    <location>
        <begin position="1"/>
        <end position="31"/>
    </location>
</feature>
<proteinExistence type="predicted"/>
<dbReference type="AlphaFoldDB" id="A0AAV9TXR0"/>
<dbReference type="EMBL" id="JAVHNQ010000017">
    <property type="protein sequence ID" value="KAK6330466.1"/>
    <property type="molecule type" value="Genomic_DNA"/>
</dbReference>
<gene>
    <name evidence="2" type="ORF">TWF696_003357</name>
</gene>
<evidence type="ECO:0000313" key="2">
    <source>
        <dbReference type="EMBL" id="KAK6330466.1"/>
    </source>
</evidence>
<accession>A0AAV9TXR0</accession>
<keyword evidence="3" id="KW-1185">Reference proteome</keyword>
<feature type="chain" id="PRO_5043373269" evidence="1">
    <location>
        <begin position="32"/>
        <end position="313"/>
    </location>
</feature>
<comment type="caution">
    <text evidence="2">The sequence shown here is derived from an EMBL/GenBank/DDBJ whole genome shotgun (WGS) entry which is preliminary data.</text>
</comment>
<dbReference type="Proteomes" id="UP001375240">
    <property type="component" value="Unassembled WGS sequence"/>
</dbReference>
<organism evidence="2 3">
    <name type="scientific">Orbilia brochopaga</name>
    <dbReference type="NCBI Taxonomy" id="3140254"/>
    <lineage>
        <taxon>Eukaryota</taxon>
        <taxon>Fungi</taxon>
        <taxon>Dikarya</taxon>
        <taxon>Ascomycota</taxon>
        <taxon>Pezizomycotina</taxon>
        <taxon>Orbiliomycetes</taxon>
        <taxon>Orbiliales</taxon>
        <taxon>Orbiliaceae</taxon>
        <taxon>Orbilia</taxon>
    </lineage>
</organism>
<reference evidence="2 3" key="1">
    <citation type="submission" date="2019-10" db="EMBL/GenBank/DDBJ databases">
        <authorList>
            <person name="Palmer J.M."/>
        </authorList>
    </citation>
    <scope>NUCLEOTIDE SEQUENCE [LARGE SCALE GENOMIC DNA]</scope>
    <source>
        <strain evidence="2 3">TWF696</strain>
    </source>
</reference>